<evidence type="ECO:0008006" key="4">
    <source>
        <dbReference type="Google" id="ProtNLM"/>
    </source>
</evidence>
<protein>
    <recommendedName>
        <fullName evidence="4">Apple domain-containing protein</fullName>
    </recommendedName>
</protein>
<feature type="compositionally biased region" description="Polar residues" evidence="1">
    <location>
        <begin position="169"/>
        <end position="182"/>
    </location>
</feature>
<feature type="region of interest" description="Disordered" evidence="1">
    <location>
        <begin position="156"/>
        <end position="182"/>
    </location>
</feature>
<accession>A0ABD0LA03</accession>
<evidence type="ECO:0000256" key="1">
    <source>
        <dbReference type="SAM" id="MobiDB-lite"/>
    </source>
</evidence>
<dbReference type="AlphaFoldDB" id="A0ABD0LA03"/>
<comment type="caution">
    <text evidence="2">The sequence shown here is derived from an EMBL/GenBank/DDBJ whole genome shotgun (WGS) entry which is preliminary data.</text>
</comment>
<dbReference type="EMBL" id="JACVVK020000069">
    <property type="protein sequence ID" value="KAK7496193.1"/>
    <property type="molecule type" value="Genomic_DNA"/>
</dbReference>
<gene>
    <name evidence="2" type="ORF">BaRGS_00012603</name>
</gene>
<evidence type="ECO:0000313" key="2">
    <source>
        <dbReference type="EMBL" id="KAK7496193.1"/>
    </source>
</evidence>
<keyword evidence="3" id="KW-1185">Reference proteome</keyword>
<feature type="non-terminal residue" evidence="2">
    <location>
        <position position="230"/>
    </location>
</feature>
<proteinExistence type="predicted"/>
<name>A0ABD0LA03_9CAEN</name>
<dbReference type="Proteomes" id="UP001519460">
    <property type="component" value="Unassembled WGS sequence"/>
</dbReference>
<reference evidence="2 3" key="1">
    <citation type="journal article" date="2023" name="Sci. Data">
        <title>Genome assembly of the Korean intertidal mud-creeper Batillaria attramentaria.</title>
        <authorList>
            <person name="Patra A.K."/>
            <person name="Ho P.T."/>
            <person name="Jun S."/>
            <person name="Lee S.J."/>
            <person name="Kim Y."/>
            <person name="Won Y.J."/>
        </authorList>
    </citation>
    <scope>NUCLEOTIDE SEQUENCE [LARGE SCALE GENOMIC DNA]</scope>
    <source>
        <strain evidence="2">Wonlab-2016</strain>
    </source>
</reference>
<organism evidence="2 3">
    <name type="scientific">Batillaria attramentaria</name>
    <dbReference type="NCBI Taxonomy" id="370345"/>
    <lineage>
        <taxon>Eukaryota</taxon>
        <taxon>Metazoa</taxon>
        <taxon>Spiralia</taxon>
        <taxon>Lophotrochozoa</taxon>
        <taxon>Mollusca</taxon>
        <taxon>Gastropoda</taxon>
        <taxon>Caenogastropoda</taxon>
        <taxon>Sorbeoconcha</taxon>
        <taxon>Cerithioidea</taxon>
        <taxon>Batillariidae</taxon>
        <taxon>Batillaria</taxon>
    </lineage>
</organism>
<feature type="compositionally biased region" description="Low complexity" evidence="1">
    <location>
        <begin position="156"/>
        <end position="168"/>
    </location>
</feature>
<evidence type="ECO:0000313" key="3">
    <source>
        <dbReference type="Proteomes" id="UP001519460"/>
    </source>
</evidence>
<sequence>MSYCQSSPIADHFIFGFRANMNWTLGRFSLIMLFAGFNTFSEGTLEDNRWLNTDKDDVIFIEDVTFNVTVRSRIDCARLCSISADCITFTSTEAGKGSVSCRGHSSAMESGSLTSAAPGTKGFIRRSAMYSSASSVQYMTELTTLAAEFTKHSTELTEPTTASAESTTKLTEQTTMLESPTSLLDTSPGIGKACVDNHNCSTEAGVECFIGECLCTPGFYYSVSSKVCVE</sequence>